<name>A0A4P6Q3A9_9ACTN</name>
<dbReference type="AlphaFoldDB" id="A0A4P6Q3A9"/>
<feature type="compositionally biased region" description="Low complexity" evidence="1">
    <location>
        <begin position="25"/>
        <end position="46"/>
    </location>
</feature>
<accession>A0A4P6Q3A9</accession>
<reference evidence="2 3" key="1">
    <citation type="submission" date="2019-02" db="EMBL/GenBank/DDBJ databases">
        <authorList>
            <person name="Khodamoradi S."/>
            <person name="Hahnke R.L."/>
            <person name="Kaempfer P."/>
            <person name="Schumann P."/>
            <person name="Rohde M."/>
            <person name="Steinert M."/>
            <person name="Luzhetskyy A."/>
            <person name="Wink J."/>
            <person name="Ruckert C."/>
        </authorList>
    </citation>
    <scope>NUCLEOTIDE SEQUENCE [LARGE SCALE GENOMIC DNA]</scope>
    <source>
        <strain evidence="2 3">M2</strain>
    </source>
</reference>
<feature type="region of interest" description="Disordered" evidence="1">
    <location>
        <begin position="25"/>
        <end position="71"/>
    </location>
</feature>
<protein>
    <submittedName>
        <fullName evidence="2">Uncharacterized protein</fullName>
    </submittedName>
</protein>
<dbReference type="KEGG" id="strr:EKD16_07490"/>
<keyword evidence="3" id="KW-1185">Reference proteome</keyword>
<evidence type="ECO:0000313" key="2">
    <source>
        <dbReference type="EMBL" id="QBI53294.1"/>
    </source>
</evidence>
<dbReference type="EMBL" id="CP036455">
    <property type="protein sequence ID" value="QBI53294.1"/>
    <property type="molecule type" value="Genomic_DNA"/>
</dbReference>
<sequence>MGAGWAIRYRRRWFSEVTRIQAANKAAQQTEAAPTNPTAPTDASAACRTIADTARPARSSDTRECGGDDRY</sequence>
<proteinExistence type="predicted"/>
<dbReference type="Proteomes" id="UP000292235">
    <property type="component" value="Chromosome"/>
</dbReference>
<gene>
    <name evidence="2" type="ORF">EKD16_07490</name>
</gene>
<evidence type="ECO:0000313" key="3">
    <source>
        <dbReference type="Proteomes" id="UP000292235"/>
    </source>
</evidence>
<evidence type="ECO:0000256" key="1">
    <source>
        <dbReference type="SAM" id="MobiDB-lite"/>
    </source>
</evidence>
<feature type="compositionally biased region" description="Basic and acidic residues" evidence="1">
    <location>
        <begin position="58"/>
        <end position="71"/>
    </location>
</feature>
<organism evidence="2 3">
    <name type="scientific">Streptomonospora litoralis</name>
    <dbReference type="NCBI Taxonomy" id="2498135"/>
    <lineage>
        <taxon>Bacteria</taxon>
        <taxon>Bacillati</taxon>
        <taxon>Actinomycetota</taxon>
        <taxon>Actinomycetes</taxon>
        <taxon>Streptosporangiales</taxon>
        <taxon>Nocardiopsidaceae</taxon>
        <taxon>Streptomonospora</taxon>
    </lineage>
</organism>